<dbReference type="InterPro" id="IPR039721">
    <property type="entry name" value="C5-epimerase"/>
</dbReference>
<keyword evidence="3" id="KW-1185">Reference proteome</keyword>
<dbReference type="RefSeq" id="WP_051517263.1">
    <property type="nucleotide sequence ID" value="NZ_JHAC01000026.1"/>
</dbReference>
<evidence type="ECO:0000313" key="2">
    <source>
        <dbReference type="EMBL" id="EYB68127.1"/>
    </source>
</evidence>
<name>A0A016QQI7_9DEIO</name>
<dbReference type="STRING" id="1476583.DEIPH_ctg026orf0024"/>
<accession>A0A016QQI7</accession>
<feature type="domain" description="D-glucuronyl C5-epimerase C-terminal" evidence="1">
    <location>
        <begin position="138"/>
        <end position="275"/>
    </location>
</feature>
<comment type="caution">
    <text evidence="2">The sequence shown here is derived from an EMBL/GenBank/DDBJ whole genome shotgun (WGS) entry which is preliminary data.</text>
</comment>
<protein>
    <recommendedName>
        <fullName evidence="1">D-glucuronyl C5-epimerase C-terminal domain-containing protein</fullName>
    </recommendedName>
</protein>
<dbReference type="PANTHER" id="PTHR13174:SF3">
    <property type="entry name" value="D-GLUCURONYL C5-EPIMERASE"/>
    <property type="match status" value="1"/>
</dbReference>
<dbReference type="Pfam" id="PF06662">
    <property type="entry name" value="C5-epim_C"/>
    <property type="match status" value="1"/>
</dbReference>
<evidence type="ECO:0000259" key="1">
    <source>
        <dbReference type="Pfam" id="PF06662"/>
    </source>
</evidence>
<reference evidence="2 3" key="1">
    <citation type="submission" date="2014-03" db="EMBL/GenBank/DDBJ databases">
        <title>Draft genome sequence of Deinococcus phoenicis 1P10ME.</title>
        <authorList>
            <person name="Stepanov V.G."/>
            <person name="Vaishampayan P."/>
            <person name="Venkateswaran K."/>
            <person name="Fox G.E."/>
        </authorList>
    </citation>
    <scope>NUCLEOTIDE SEQUENCE [LARGE SCALE GENOMIC DNA]</scope>
    <source>
        <strain evidence="2 3">1P10ME</strain>
    </source>
</reference>
<dbReference type="PATRIC" id="fig|1476583.3.peg.1765"/>
<dbReference type="GO" id="GO:0047464">
    <property type="term" value="F:heparosan-N-sulfate-glucuronate 5-epimerase activity"/>
    <property type="evidence" value="ECO:0007669"/>
    <property type="project" value="InterPro"/>
</dbReference>
<dbReference type="GO" id="GO:0015012">
    <property type="term" value="P:heparan sulfate proteoglycan biosynthetic process"/>
    <property type="evidence" value="ECO:0007669"/>
    <property type="project" value="InterPro"/>
</dbReference>
<proteinExistence type="predicted"/>
<dbReference type="PANTHER" id="PTHR13174">
    <property type="entry name" value="D-GLUCURONYL C5-EPIMERASE"/>
    <property type="match status" value="1"/>
</dbReference>
<dbReference type="EMBL" id="JHAC01000026">
    <property type="protein sequence ID" value="EYB68127.1"/>
    <property type="molecule type" value="Genomic_DNA"/>
</dbReference>
<gene>
    <name evidence="2" type="ORF">DEIPH_ctg026orf0024</name>
</gene>
<dbReference type="eggNOG" id="COG5017">
    <property type="taxonomic scope" value="Bacteria"/>
</dbReference>
<evidence type="ECO:0000313" key="3">
    <source>
        <dbReference type="Proteomes" id="UP000020492"/>
    </source>
</evidence>
<organism evidence="2 3">
    <name type="scientific">Deinococcus phoenicis</name>
    <dbReference type="NCBI Taxonomy" id="1476583"/>
    <lineage>
        <taxon>Bacteria</taxon>
        <taxon>Thermotogati</taxon>
        <taxon>Deinococcota</taxon>
        <taxon>Deinococci</taxon>
        <taxon>Deinococcales</taxon>
        <taxon>Deinococcaceae</taxon>
        <taxon>Deinococcus</taxon>
    </lineage>
</organism>
<dbReference type="OrthoDB" id="1495918at2"/>
<dbReference type="AlphaFoldDB" id="A0A016QQI7"/>
<dbReference type="Proteomes" id="UP000020492">
    <property type="component" value="Unassembled WGS sequence"/>
</dbReference>
<dbReference type="InterPro" id="IPR010598">
    <property type="entry name" value="C5-epim_C"/>
</dbReference>
<sequence>MPGLAGLSRYPQLFSHWGKMVLGRSYWHTRQGPGPHYQPGVLAGYFNDMTAKVHWDGPQNAQGLPVVETQGRPLLFPTMLLQKALGHWDAALARSGEAERASHEREFLRLARWAAQAQDERGGWAWWPLLGLPYPSPYSAMIQGEGLSVLVRAAQLTGEGGYLAAAQRALQPLQTEVSRGGVARRIAEGVVLEEFPSEHLNAALNGWVFALFGLHEFLLVREDPEARALLGSTLRALAALLPRYDAGFWSYYDLQGKIASPFYHQLHLAQLGALALTFPEHASAFGHSRTVFEGYARSRLNTNRAMFLKLRQKLRTPPAAVLR</sequence>